<organism evidence="1 2">
    <name type="scientific">Rotaria magnacalcarata</name>
    <dbReference type="NCBI Taxonomy" id="392030"/>
    <lineage>
        <taxon>Eukaryota</taxon>
        <taxon>Metazoa</taxon>
        <taxon>Spiralia</taxon>
        <taxon>Gnathifera</taxon>
        <taxon>Rotifera</taxon>
        <taxon>Eurotatoria</taxon>
        <taxon>Bdelloidea</taxon>
        <taxon>Philodinida</taxon>
        <taxon>Philodinidae</taxon>
        <taxon>Rotaria</taxon>
    </lineage>
</organism>
<dbReference type="EMBL" id="CAJOBJ010262056">
    <property type="protein sequence ID" value="CAF5115208.1"/>
    <property type="molecule type" value="Genomic_DNA"/>
</dbReference>
<sequence length="58" mass="6863">YDDIWKGIPSSIPNEPIKDNLLDKQDFPQQRRNSTIQPTTSEEYLEYSSLFELNLKFV</sequence>
<name>A0A8S3FCD1_9BILA</name>
<evidence type="ECO:0000313" key="2">
    <source>
        <dbReference type="Proteomes" id="UP000681720"/>
    </source>
</evidence>
<accession>A0A8S3FCD1</accession>
<protein>
    <submittedName>
        <fullName evidence="1">Uncharacterized protein</fullName>
    </submittedName>
</protein>
<dbReference type="Proteomes" id="UP000681720">
    <property type="component" value="Unassembled WGS sequence"/>
</dbReference>
<gene>
    <name evidence="1" type="ORF">GIL414_LOCUS63314</name>
</gene>
<comment type="caution">
    <text evidence="1">The sequence shown here is derived from an EMBL/GenBank/DDBJ whole genome shotgun (WGS) entry which is preliminary data.</text>
</comment>
<evidence type="ECO:0000313" key="1">
    <source>
        <dbReference type="EMBL" id="CAF5115208.1"/>
    </source>
</evidence>
<proteinExistence type="predicted"/>
<dbReference type="AlphaFoldDB" id="A0A8S3FCD1"/>
<feature type="non-terminal residue" evidence="1">
    <location>
        <position position="58"/>
    </location>
</feature>
<feature type="non-terminal residue" evidence="1">
    <location>
        <position position="1"/>
    </location>
</feature>
<reference evidence="1" key="1">
    <citation type="submission" date="2021-02" db="EMBL/GenBank/DDBJ databases">
        <authorList>
            <person name="Nowell W R."/>
        </authorList>
    </citation>
    <scope>NUCLEOTIDE SEQUENCE</scope>
</reference>